<protein>
    <submittedName>
        <fullName evidence="2">Uncharacterized protein</fullName>
    </submittedName>
</protein>
<sequence>MALLLHAQHTLSSVMSALHLKPAPFQFLDSHFIFRHEKTSASQTVRLLYTFCAESKLYGQFIVSEICYLKTVQAPYSDILVARVLESSVFRTPKLRAHRQIPAQLSSFTTTMPLTPRPPKSPHRNRPTLGMG</sequence>
<evidence type="ECO:0000256" key="1">
    <source>
        <dbReference type="SAM" id="MobiDB-lite"/>
    </source>
</evidence>
<evidence type="ECO:0000313" key="2">
    <source>
        <dbReference type="EMBL" id="KIY63362.1"/>
    </source>
</evidence>
<evidence type="ECO:0000313" key="3">
    <source>
        <dbReference type="Proteomes" id="UP000054007"/>
    </source>
</evidence>
<gene>
    <name evidence="2" type="ORF">CYLTODRAFT_140815</name>
</gene>
<dbReference type="AlphaFoldDB" id="A0A0D7AYS0"/>
<reference evidence="2 3" key="1">
    <citation type="journal article" date="2015" name="Fungal Genet. Biol.">
        <title>Evolution of novel wood decay mechanisms in Agaricales revealed by the genome sequences of Fistulina hepatica and Cylindrobasidium torrendii.</title>
        <authorList>
            <person name="Floudas D."/>
            <person name="Held B.W."/>
            <person name="Riley R."/>
            <person name="Nagy L.G."/>
            <person name="Koehler G."/>
            <person name="Ransdell A.S."/>
            <person name="Younus H."/>
            <person name="Chow J."/>
            <person name="Chiniquy J."/>
            <person name="Lipzen A."/>
            <person name="Tritt A."/>
            <person name="Sun H."/>
            <person name="Haridas S."/>
            <person name="LaButti K."/>
            <person name="Ohm R.A."/>
            <person name="Kues U."/>
            <person name="Blanchette R.A."/>
            <person name="Grigoriev I.V."/>
            <person name="Minto R.E."/>
            <person name="Hibbett D.S."/>
        </authorList>
    </citation>
    <scope>NUCLEOTIDE SEQUENCE [LARGE SCALE GENOMIC DNA]</scope>
    <source>
        <strain evidence="2 3">FP15055 ss-10</strain>
    </source>
</reference>
<feature type="region of interest" description="Disordered" evidence="1">
    <location>
        <begin position="108"/>
        <end position="132"/>
    </location>
</feature>
<dbReference type="Proteomes" id="UP000054007">
    <property type="component" value="Unassembled WGS sequence"/>
</dbReference>
<proteinExistence type="predicted"/>
<organism evidence="2 3">
    <name type="scientific">Cylindrobasidium torrendii FP15055 ss-10</name>
    <dbReference type="NCBI Taxonomy" id="1314674"/>
    <lineage>
        <taxon>Eukaryota</taxon>
        <taxon>Fungi</taxon>
        <taxon>Dikarya</taxon>
        <taxon>Basidiomycota</taxon>
        <taxon>Agaricomycotina</taxon>
        <taxon>Agaricomycetes</taxon>
        <taxon>Agaricomycetidae</taxon>
        <taxon>Agaricales</taxon>
        <taxon>Marasmiineae</taxon>
        <taxon>Physalacriaceae</taxon>
        <taxon>Cylindrobasidium</taxon>
    </lineage>
</organism>
<dbReference type="EMBL" id="KN880701">
    <property type="protein sequence ID" value="KIY63362.1"/>
    <property type="molecule type" value="Genomic_DNA"/>
</dbReference>
<accession>A0A0D7AYS0</accession>
<keyword evidence="3" id="KW-1185">Reference proteome</keyword>
<name>A0A0D7AYS0_9AGAR</name>